<dbReference type="GO" id="GO:0000731">
    <property type="term" value="P:DNA synthesis involved in DNA repair"/>
    <property type="evidence" value="ECO:0007669"/>
    <property type="project" value="TreeGrafter"/>
</dbReference>
<comment type="caution">
    <text evidence="2">The sequence shown here is derived from an EMBL/GenBank/DDBJ whole genome shotgun (WGS) entry which is preliminary data.</text>
</comment>
<protein>
    <recommendedName>
        <fullName evidence="1">RecF/RecN/SMC N-terminal domain-containing protein</fullName>
    </recommendedName>
</protein>
<dbReference type="InterPro" id="IPR003395">
    <property type="entry name" value="RecF/RecN/SMC_N"/>
</dbReference>
<reference evidence="2 3" key="1">
    <citation type="submission" date="2019-12" db="EMBL/GenBank/DDBJ databases">
        <title>Chromosome-level assembly of the Caenorhabditis remanei genome.</title>
        <authorList>
            <person name="Teterina A.A."/>
            <person name="Willis J.H."/>
            <person name="Phillips P.C."/>
        </authorList>
    </citation>
    <scope>NUCLEOTIDE SEQUENCE [LARGE SCALE GENOMIC DNA]</scope>
    <source>
        <strain evidence="2 3">PX506</strain>
        <tissue evidence="2">Whole organism</tissue>
    </source>
</reference>
<evidence type="ECO:0000259" key="1">
    <source>
        <dbReference type="Pfam" id="PF02463"/>
    </source>
</evidence>
<proteinExistence type="predicted"/>
<dbReference type="Pfam" id="PF02463">
    <property type="entry name" value="SMC_N"/>
    <property type="match status" value="1"/>
</dbReference>
<dbReference type="GeneID" id="9813813"/>
<gene>
    <name evidence="2" type="ORF">GCK72_026070</name>
</gene>
<dbReference type="CTD" id="9813813"/>
<name>A0A6A5G4I3_CAERE</name>
<dbReference type="RefSeq" id="XP_003102064.2">
    <property type="nucleotide sequence ID" value="XM_003102016.2"/>
</dbReference>
<dbReference type="Proteomes" id="UP000483820">
    <property type="component" value="Chromosome X"/>
</dbReference>
<dbReference type="AlphaFoldDB" id="A0A6A5G4I3"/>
<dbReference type="InterPro" id="IPR027417">
    <property type="entry name" value="P-loop_NTPase"/>
</dbReference>
<dbReference type="PANTHER" id="PTHR32182">
    <property type="entry name" value="DNA REPLICATION AND REPAIR PROTEIN RECF"/>
    <property type="match status" value="1"/>
</dbReference>
<dbReference type="KEGG" id="crq:GCK72_026070"/>
<dbReference type="EMBL" id="WUAV01000006">
    <property type="protein sequence ID" value="KAF1749602.1"/>
    <property type="molecule type" value="Genomic_DNA"/>
</dbReference>
<dbReference type="Gene3D" id="3.40.50.300">
    <property type="entry name" value="P-loop containing nucleotide triphosphate hydrolases"/>
    <property type="match status" value="1"/>
</dbReference>
<evidence type="ECO:0000313" key="3">
    <source>
        <dbReference type="Proteomes" id="UP000483820"/>
    </source>
</evidence>
<dbReference type="PANTHER" id="PTHR32182:SF22">
    <property type="entry name" value="ATP-DEPENDENT ENDONUCLEASE, OLD FAMILY-RELATED"/>
    <property type="match status" value="1"/>
</dbReference>
<sequence length="347" mass="39147">MTVSDIFICSVYVEGVDKINCRRFYFDKGVNAVIGPNGCGKSILLEAMRFCLSDTEKSSIISDKLTVEVSFKLSEDSLKSFRRVVDKEDYFVQPFQIDEKEVTKGEYYQELAVLNIYSVEIPYMIPNASWGELTTVSKTKLARLIENIHPDGADSRNEYKQKKNALEEFESKKKPTNGVKKPSKNSPQYKKLLEDFEKIESERQEFFIESLTSISATLNKYYQLVYGNDNKKSVSLKPIDPFHAYLGVEFKVDHGYGDLESRGLSGGESKLISIAFYLAAQAAAKTPFVILDDFDLSLFEKTCEKVAPALEEVAASTGLQMCVVCKYDKMKAGIAKKTDMSPQFLFC</sequence>
<evidence type="ECO:0000313" key="2">
    <source>
        <dbReference type="EMBL" id="KAF1749602.1"/>
    </source>
</evidence>
<dbReference type="GO" id="GO:0006302">
    <property type="term" value="P:double-strand break repair"/>
    <property type="evidence" value="ECO:0007669"/>
    <property type="project" value="TreeGrafter"/>
</dbReference>
<accession>A0A6A5G4I3</accession>
<dbReference type="SUPFAM" id="SSF52540">
    <property type="entry name" value="P-loop containing nucleoside triphosphate hydrolases"/>
    <property type="match status" value="1"/>
</dbReference>
<feature type="domain" description="RecF/RecN/SMC N-terminal" evidence="1">
    <location>
        <begin position="24"/>
        <end position="332"/>
    </location>
</feature>
<organism evidence="2 3">
    <name type="scientific">Caenorhabditis remanei</name>
    <name type="common">Caenorhabditis vulgaris</name>
    <dbReference type="NCBI Taxonomy" id="31234"/>
    <lineage>
        <taxon>Eukaryota</taxon>
        <taxon>Metazoa</taxon>
        <taxon>Ecdysozoa</taxon>
        <taxon>Nematoda</taxon>
        <taxon>Chromadorea</taxon>
        <taxon>Rhabditida</taxon>
        <taxon>Rhabditina</taxon>
        <taxon>Rhabditomorpha</taxon>
        <taxon>Rhabditoidea</taxon>
        <taxon>Rhabditidae</taxon>
        <taxon>Peloderinae</taxon>
        <taxon>Caenorhabditis</taxon>
    </lineage>
</organism>